<dbReference type="InterPro" id="IPR036013">
    <property type="entry name" value="Band_7/SPFH_dom_sf"/>
</dbReference>
<dbReference type="InterPro" id="IPR032435">
    <property type="entry name" value="STML2-like_C"/>
</dbReference>
<sequence length="312" mass="34322">MSSLIRLAKSSSSSLKQAKGVLGSTRNITTCSNLVLKQVSPLHHPLPCATFSRNFFTITDKRLSLDERFKRRTAMNTVINFVPQQEAYVVERFGKYSKVLDPGFQLLAPFVDRISYVHCLKKQTIDIPEQPAVTTDNVSITVDGVLFASGILLHLQPKEQIRNKRAAIIKAEGQRQAQETIAEANKRQQILESEAIMESTINKAKGKSEAQVTIAEANKKEEILKAEAYAKAQEIKSIADAEAIRIKGEALTEEGGQEAANLQMAESYMGAFGNIAKQSTTLLLPAAMDNPASFITQALAVYKLDHIATTCR</sequence>
<keyword evidence="2" id="KW-0175">Coiled coil</keyword>
<accession>A0ABM3RFX6</accession>
<dbReference type="RefSeq" id="XP_056694514.1">
    <property type="nucleotide sequence ID" value="XM_056838536.1"/>
</dbReference>
<evidence type="ECO:0000259" key="3">
    <source>
        <dbReference type="SMART" id="SM00244"/>
    </source>
</evidence>
<feature type="coiled-coil region" evidence="2">
    <location>
        <begin position="174"/>
        <end position="227"/>
    </location>
</feature>
<comment type="similarity">
    <text evidence="1">Belongs to the band 7/mec-2 family.</text>
</comment>
<dbReference type="Pfam" id="PF01145">
    <property type="entry name" value="Band_7"/>
    <property type="match status" value="1"/>
</dbReference>
<gene>
    <name evidence="5" type="primary">LOC110797132</name>
</gene>
<dbReference type="GeneID" id="110797132"/>
<evidence type="ECO:0000256" key="2">
    <source>
        <dbReference type="SAM" id="Coils"/>
    </source>
</evidence>
<proteinExistence type="inferred from homology"/>
<dbReference type="SUPFAM" id="SSF117892">
    <property type="entry name" value="Band 7/SPFH domain"/>
    <property type="match status" value="1"/>
</dbReference>
<evidence type="ECO:0000256" key="1">
    <source>
        <dbReference type="ARBA" id="ARBA00008164"/>
    </source>
</evidence>
<evidence type="ECO:0000313" key="4">
    <source>
        <dbReference type="Proteomes" id="UP000813463"/>
    </source>
</evidence>
<dbReference type="PANTHER" id="PTHR43327:SF10">
    <property type="entry name" value="STOMATIN-LIKE PROTEIN 2, MITOCHONDRIAL"/>
    <property type="match status" value="1"/>
</dbReference>
<organism evidence="4 5">
    <name type="scientific">Spinacia oleracea</name>
    <name type="common">Spinach</name>
    <dbReference type="NCBI Taxonomy" id="3562"/>
    <lineage>
        <taxon>Eukaryota</taxon>
        <taxon>Viridiplantae</taxon>
        <taxon>Streptophyta</taxon>
        <taxon>Embryophyta</taxon>
        <taxon>Tracheophyta</taxon>
        <taxon>Spermatophyta</taxon>
        <taxon>Magnoliopsida</taxon>
        <taxon>eudicotyledons</taxon>
        <taxon>Gunneridae</taxon>
        <taxon>Pentapetalae</taxon>
        <taxon>Caryophyllales</taxon>
        <taxon>Chenopodiaceae</taxon>
        <taxon>Chenopodioideae</taxon>
        <taxon>Anserineae</taxon>
        <taxon>Spinacia</taxon>
    </lineage>
</organism>
<reference evidence="5" key="2">
    <citation type="submission" date="2025-08" db="UniProtKB">
        <authorList>
            <consortium name="RefSeq"/>
        </authorList>
    </citation>
    <scope>IDENTIFICATION</scope>
    <source>
        <tissue evidence="5">Leaf</tissue>
    </source>
</reference>
<dbReference type="InterPro" id="IPR001107">
    <property type="entry name" value="Band_7"/>
</dbReference>
<protein>
    <recommendedName>
        <fullName evidence="3">Band 7 domain-containing protein</fullName>
    </recommendedName>
</protein>
<dbReference type="Pfam" id="PF16200">
    <property type="entry name" value="Band_7_C"/>
    <property type="match status" value="1"/>
</dbReference>
<reference evidence="4" key="1">
    <citation type="journal article" date="2021" name="Nat. Commun.">
        <title>Genomic analyses provide insights into spinach domestication and the genetic basis of agronomic traits.</title>
        <authorList>
            <person name="Cai X."/>
            <person name="Sun X."/>
            <person name="Xu C."/>
            <person name="Sun H."/>
            <person name="Wang X."/>
            <person name="Ge C."/>
            <person name="Zhang Z."/>
            <person name="Wang Q."/>
            <person name="Fei Z."/>
            <person name="Jiao C."/>
            <person name="Wang Q."/>
        </authorList>
    </citation>
    <scope>NUCLEOTIDE SEQUENCE [LARGE SCALE GENOMIC DNA]</scope>
    <source>
        <strain evidence="4">cv. Varoflay</strain>
    </source>
</reference>
<feature type="domain" description="Band 7" evidence="3">
    <location>
        <begin position="77"/>
        <end position="264"/>
    </location>
</feature>
<dbReference type="InterPro" id="IPR050710">
    <property type="entry name" value="Band7/mec-2_domain"/>
</dbReference>
<dbReference type="PANTHER" id="PTHR43327">
    <property type="entry name" value="STOMATIN-LIKE PROTEIN 2, MITOCHONDRIAL"/>
    <property type="match status" value="1"/>
</dbReference>
<dbReference type="SMART" id="SM00244">
    <property type="entry name" value="PHB"/>
    <property type="match status" value="1"/>
</dbReference>
<name>A0ABM3RFX6_SPIOL</name>
<evidence type="ECO:0000313" key="5">
    <source>
        <dbReference type="RefSeq" id="XP_056694514.1"/>
    </source>
</evidence>
<keyword evidence="4" id="KW-1185">Reference proteome</keyword>
<dbReference type="Proteomes" id="UP000813463">
    <property type="component" value="Chromosome 3"/>
</dbReference>